<evidence type="ECO:0000313" key="8">
    <source>
        <dbReference type="RefSeq" id="XP_018444643.2"/>
    </source>
</evidence>
<dbReference type="GeneID" id="108816572"/>
<feature type="domain" description="NPH3" evidence="6">
    <location>
        <begin position="210"/>
        <end position="502"/>
    </location>
</feature>
<evidence type="ECO:0000256" key="2">
    <source>
        <dbReference type="ARBA" id="ARBA00022786"/>
    </source>
</evidence>
<evidence type="ECO:0000256" key="4">
    <source>
        <dbReference type="SAM" id="MobiDB-lite"/>
    </source>
</evidence>
<sequence>MAYLKLGSKSEVFHLSGHTWICSTGLKPDVVIQVQDQTFHLHKFPLLSRSGYLEALFSKASETTSSHAQLHDIPGGPDTFLLVANFCYGVRIEVTAENVVSLRCAAEYLQMSENYGNANLVYLTESFLNDDVLTNWEDSIRALESCCCERKLLLLPIAEELGIVSRCVSSLAVKASYAAEEETSLFNWPISSEVTVWNGIRQSKSTSGSNWWFNDVSSFLDFPIYKRFIQTVASRGVKADVIAASVTHYAKRNLPLLGCSRHVASSSPEEGSISSSSYVDDVYYTHDDQRSLLEEIVELLPSERRVASTRFLLRLLRTSMVLHASAVTRDNLERKIGVQLDEAALEDLLIPNVGYSAETLYDIDSVQRILDHFVLTFDSCGNVEEKRLIGDSDHPLRSIRKVAGLIDGYLAEVGSDENLKVSKFRALGALIPEDVRPMDDGIYRAIDIYIKAHPWLTEYEREQLCLLMNCQKLSLEACTHAAQNERLPVRVIVQVLFFEQMRLRTSIAELVLDTDSSNDEDTNGMNPALGEGRNKINKGNGKMGIKEMKERVCELEKECMSMKQDLGKLVKPKEERNFFSKIFGLKCKTKTSPCGGRGKGGEEDALLMIRETKN</sequence>
<protein>
    <submittedName>
        <fullName evidence="8">BTB/POZ domain-containing protein At5g13600</fullName>
    </submittedName>
</protein>
<keyword evidence="2" id="KW-0833">Ubl conjugation pathway</keyword>
<dbReference type="InterPro" id="IPR000210">
    <property type="entry name" value="BTB/POZ_dom"/>
</dbReference>
<dbReference type="UniPathway" id="UPA00143"/>
<dbReference type="GO" id="GO:0016567">
    <property type="term" value="P:protein ubiquitination"/>
    <property type="evidence" value="ECO:0007669"/>
    <property type="project" value="UniProtKB-UniPathway"/>
</dbReference>
<evidence type="ECO:0000259" key="5">
    <source>
        <dbReference type="PROSITE" id="PS50097"/>
    </source>
</evidence>
<proteinExistence type="inferred from homology"/>
<dbReference type="PANTHER" id="PTHR32370">
    <property type="entry name" value="OS12G0117600 PROTEIN"/>
    <property type="match status" value="1"/>
</dbReference>
<organism evidence="7 8">
    <name type="scientific">Raphanus sativus</name>
    <name type="common">Radish</name>
    <name type="synonym">Raphanus raphanistrum var. sativus</name>
    <dbReference type="NCBI Taxonomy" id="3726"/>
    <lineage>
        <taxon>Eukaryota</taxon>
        <taxon>Viridiplantae</taxon>
        <taxon>Streptophyta</taxon>
        <taxon>Embryophyta</taxon>
        <taxon>Tracheophyta</taxon>
        <taxon>Spermatophyta</taxon>
        <taxon>Magnoliopsida</taxon>
        <taxon>eudicotyledons</taxon>
        <taxon>Gunneridae</taxon>
        <taxon>Pentapetalae</taxon>
        <taxon>rosids</taxon>
        <taxon>malvids</taxon>
        <taxon>Brassicales</taxon>
        <taxon>Brassicaceae</taxon>
        <taxon>Brassiceae</taxon>
        <taxon>Raphanus</taxon>
    </lineage>
</organism>
<evidence type="ECO:0000256" key="3">
    <source>
        <dbReference type="PROSITE-ProRule" id="PRU00982"/>
    </source>
</evidence>
<evidence type="ECO:0000259" key="6">
    <source>
        <dbReference type="PROSITE" id="PS51649"/>
    </source>
</evidence>
<comment type="pathway">
    <text evidence="1">Protein modification; protein ubiquitination.</text>
</comment>
<keyword evidence="7" id="KW-1185">Reference proteome</keyword>
<dbReference type="Proteomes" id="UP000504610">
    <property type="component" value="Chromosome 7"/>
</dbReference>
<dbReference type="PROSITE" id="PS51649">
    <property type="entry name" value="NPH3"/>
    <property type="match status" value="1"/>
</dbReference>
<gene>
    <name evidence="8" type="primary">LOC108816572</name>
</gene>
<dbReference type="OrthoDB" id="624345at2759"/>
<feature type="domain" description="BTB" evidence="5">
    <location>
        <begin position="28"/>
        <end position="96"/>
    </location>
</feature>
<dbReference type="Pfam" id="PF03000">
    <property type="entry name" value="NPH3"/>
    <property type="match status" value="1"/>
</dbReference>
<reference evidence="8" key="2">
    <citation type="submission" date="2025-08" db="UniProtKB">
        <authorList>
            <consortium name="RefSeq"/>
        </authorList>
    </citation>
    <scope>IDENTIFICATION</scope>
    <source>
        <tissue evidence="8">Leaf</tissue>
    </source>
</reference>
<evidence type="ECO:0000256" key="1">
    <source>
        <dbReference type="ARBA" id="ARBA00004906"/>
    </source>
</evidence>
<dbReference type="AlphaFoldDB" id="A0A6J0KAN2"/>
<evidence type="ECO:0000313" key="7">
    <source>
        <dbReference type="Proteomes" id="UP000504610"/>
    </source>
</evidence>
<accession>A0A6J0KAN2</accession>
<dbReference type="PROSITE" id="PS50097">
    <property type="entry name" value="BTB"/>
    <property type="match status" value="1"/>
</dbReference>
<dbReference type="RefSeq" id="XP_018444643.2">
    <property type="nucleotide sequence ID" value="XM_018589141.2"/>
</dbReference>
<dbReference type="KEGG" id="rsz:108816572"/>
<dbReference type="InterPro" id="IPR011333">
    <property type="entry name" value="SKP1/BTB/POZ_sf"/>
</dbReference>
<dbReference type="SMART" id="SM00225">
    <property type="entry name" value="BTB"/>
    <property type="match status" value="1"/>
</dbReference>
<comment type="similarity">
    <text evidence="3">Belongs to the NPH3 family.</text>
</comment>
<feature type="region of interest" description="Disordered" evidence="4">
    <location>
        <begin position="515"/>
        <end position="541"/>
    </location>
</feature>
<dbReference type="InterPro" id="IPR043454">
    <property type="entry name" value="NPH3/RPT2-like"/>
</dbReference>
<dbReference type="Gene3D" id="3.30.710.10">
    <property type="entry name" value="Potassium Channel Kv1.1, Chain A"/>
    <property type="match status" value="1"/>
</dbReference>
<reference evidence="7" key="1">
    <citation type="journal article" date="2019" name="Database">
        <title>The radish genome database (RadishGD): an integrated information resource for radish genomics.</title>
        <authorList>
            <person name="Yu H.J."/>
            <person name="Baek S."/>
            <person name="Lee Y.J."/>
            <person name="Cho A."/>
            <person name="Mun J.H."/>
        </authorList>
    </citation>
    <scope>NUCLEOTIDE SEQUENCE [LARGE SCALE GENOMIC DNA]</scope>
    <source>
        <strain evidence="7">cv. WK10039</strain>
    </source>
</reference>
<dbReference type="InterPro" id="IPR027356">
    <property type="entry name" value="NPH3_dom"/>
</dbReference>
<dbReference type="Pfam" id="PF00651">
    <property type="entry name" value="BTB"/>
    <property type="match status" value="1"/>
</dbReference>
<name>A0A6J0KAN2_RAPSA</name>
<dbReference type="SUPFAM" id="SSF54695">
    <property type="entry name" value="POZ domain"/>
    <property type="match status" value="1"/>
</dbReference>